<dbReference type="Proteomes" id="UP000515152">
    <property type="component" value="Chromosome 21"/>
</dbReference>
<evidence type="ECO:0000256" key="4">
    <source>
        <dbReference type="ARBA" id="ARBA00023204"/>
    </source>
</evidence>
<dbReference type="PANTHER" id="PTHR13356:SF5">
    <property type="entry name" value="SOSS COMPLEX SUBUNIT B2"/>
    <property type="match status" value="1"/>
</dbReference>
<keyword evidence="14" id="KW-1185">Reference proteome</keyword>
<dbReference type="SUPFAM" id="SSF50249">
    <property type="entry name" value="Nucleic acid-binding proteins"/>
    <property type="match status" value="1"/>
</dbReference>
<evidence type="ECO:0000256" key="5">
    <source>
        <dbReference type="ARBA" id="ARBA00023242"/>
    </source>
</evidence>
<dbReference type="GO" id="GO:0003677">
    <property type="term" value="F:DNA binding"/>
    <property type="evidence" value="ECO:0007669"/>
    <property type="project" value="UniProtKB-KW"/>
</dbReference>
<protein>
    <recommendedName>
        <fullName evidence="7">SOSS complex subunit B2</fullName>
    </recommendedName>
    <alternativeName>
        <fullName evidence="8">Nucleic acid-binding protein 1</fullName>
    </alternativeName>
    <alternativeName>
        <fullName evidence="11">Oligonucleotide/oligosaccharide-binding fold-containing protein 2A</fullName>
    </alternativeName>
    <alternativeName>
        <fullName evidence="9">Sensor of single-strand DNA complex subunit B2</fullName>
    </alternativeName>
    <alternativeName>
        <fullName evidence="12">Sensor of ssDNA subunit B2</fullName>
    </alternativeName>
    <alternativeName>
        <fullName evidence="10">Single-stranded DNA-binding protein 2</fullName>
    </alternativeName>
</protein>
<dbReference type="FunFam" id="2.40.50.140:FF:000072">
    <property type="entry name" value="SOSS complex subunit B2"/>
    <property type="match status" value="1"/>
</dbReference>
<dbReference type="InterPro" id="IPR012340">
    <property type="entry name" value="NA-bd_OB-fold"/>
</dbReference>
<evidence type="ECO:0000256" key="10">
    <source>
        <dbReference type="ARBA" id="ARBA00042145"/>
    </source>
</evidence>
<evidence type="ECO:0000256" key="9">
    <source>
        <dbReference type="ARBA" id="ARBA00042075"/>
    </source>
</evidence>
<comment type="subcellular location">
    <subcellularLocation>
        <location evidence="1">Nucleus</location>
    </subcellularLocation>
</comment>
<dbReference type="GO" id="GO:0005694">
    <property type="term" value="C:chromosome"/>
    <property type="evidence" value="ECO:0007669"/>
    <property type="project" value="UniProtKB-ARBA"/>
</dbReference>
<dbReference type="GO" id="GO:0000724">
    <property type="term" value="P:double-strand break repair via homologous recombination"/>
    <property type="evidence" value="ECO:0007669"/>
    <property type="project" value="TreeGrafter"/>
</dbReference>
<evidence type="ECO:0000256" key="1">
    <source>
        <dbReference type="ARBA" id="ARBA00004123"/>
    </source>
</evidence>
<dbReference type="PANTHER" id="PTHR13356">
    <property type="entry name" value="OB FOLD NUCLEIC ACID BINDING PROTEIN-RELATED"/>
    <property type="match status" value="1"/>
</dbReference>
<evidence type="ECO:0000256" key="3">
    <source>
        <dbReference type="ARBA" id="ARBA00023125"/>
    </source>
</evidence>
<accession>A0A6P3VLL4</accession>
<dbReference type="KEGG" id="char:105893315"/>
<dbReference type="RefSeq" id="XP_012675163.2">
    <property type="nucleotide sequence ID" value="XM_012819709.3"/>
</dbReference>
<name>A0A6P3VLL4_CLUHA</name>
<organism evidence="14 15">
    <name type="scientific">Clupea harengus</name>
    <name type="common">Atlantic herring</name>
    <dbReference type="NCBI Taxonomy" id="7950"/>
    <lineage>
        <taxon>Eukaryota</taxon>
        <taxon>Metazoa</taxon>
        <taxon>Chordata</taxon>
        <taxon>Craniata</taxon>
        <taxon>Vertebrata</taxon>
        <taxon>Euteleostomi</taxon>
        <taxon>Actinopterygii</taxon>
        <taxon>Neopterygii</taxon>
        <taxon>Teleostei</taxon>
        <taxon>Clupei</taxon>
        <taxon>Clupeiformes</taxon>
        <taxon>Clupeoidei</taxon>
        <taxon>Clupeidae</taxon>
        <taxon>Clupea</taxon>
    </lineage>
</organism>
<dbReference type="OrthoDB" id="295715at2759"/>
<reference evidence="15" key="1">
    <citation type="submission" date="2025-08" db="UniProtKB">
        <authorList>
            <consortium name="RefSeq"/>
        </authorList>
    </citation>
    <scope>IDENTIFICATION</scope>
</reference>
<proteinExistence type="inferred from homology"/>
<evidence type="ECO:0000256" key="12">
    <source>
        <dbReference type="ARBA" id="ARBA00042566"/>
    </source>
</evidence>
<dbReference type="GO" id="GO:0010212">
    <property type="term" value="P:response to ionizing radiation"/>
    <property type="evidence" value="ECO:0007669"/>
    <property type="project" value="TreeGrafter"/>
</dbReference>
<keyword evidence="3" id="KW-0238">DNA-binding</keyword>
<dbReference type="GO" id="GO:0070876">
    <property type="term" value="C:SOSS complex"/>
    <property type="evidence" value="ECO:0007669"/>
    <property type="project" value="TreeGrafter"/>
</dbReference>
<evidence type="ECO:0000256" key="2">
    <source>
        <dbReference type="ARBA" id="ARBA00022763"/>
    </source>
</evidence>
<dbReference type="Gene3D" id="2.40.50.140">
    <property type="entry name" value="Nucleic acid-binding proteins"/>
    <property type="match status" value="1"/>
</dbReference>
<keyword evidence="4" id="KW-0234">DNA repair</keyword>
<feature type="region of interest" description="Disordered" evidence="13">
    <location>
        <begin position="128"/>
        <end position="186"/>
    </location>
</feature>
<dbReference type="AlphaFoldDB" id="A0A6P3VLL4"/>
<evidence type="ECO:0000313" key="15">
    <source>
        <dbReference type="RefSeq" id="XP_012675163.2"/>
    </source>
</evidence>
<dbReference type="InterPro" id="IPR051231">
    <property type="entry name" value="SOSS-B"/>
</dbReference>
<evidence type="ECO:0000256" key="8">
    <source>
        <dbReference type="ARBA" id="ARBA00041587"/>
    </source>
</evidence>
<dbReference type="CDD" id="cd04491">
    <property type="entry name" value="SoSSB_OBF"/>
    <property type="match status" value="1"/>
</dbReference>
<evidence type="ECO:0000256" key="11">
    <source>
        <dbReference type="ARBA" id="ARBA00042187"/>
    </source>
</evidence>
<evidence type="ECO:0000256" key="6">
    <source>
        <dbReference type="ARBA" id="ARBA00038153"/>
    </source>
</evidence>
<keyword evidence="2" id="KW-0227">DNA damage</keyword>
<dbReference type="GO" id="GO:0044818">
    <property type="term" value="P:mitotic G2/M transition checkpoint"/>
    <property type="evidence" value="ECO:0007669"/>
    <property type="project" value="TreeGrafter"/>
</dbReference>
<evidence type="ECO:0000256" key="7">
    <source>
        <dbReference type="ARBA" id="ARBA00040784"/>
    </source>
</evidence>
<comment type="similarity">
    <text evidence="6">Belongs to the SOSS-B family. SOSS-B2 subfamily.</text>
</comment>
<evidence type="ECO:0000256" key="13">
    <source>
        <dbReference type="SAM" id="MobiDB-lite"/>
    </source>
</evidence>
<keyword evidence="5" id="KW-0539">Nucleus</keyword>
<feature type="compositionally biased region" description="Low complexity" evidence="13">
    <location>
        <begin position="156"/>
        <end position="166"/>
    </location>
</feature>
<sequence>MSSLLNEFLIKDVRPGFKNINVVFIVLEINRVSKTKDGHEIRSCKVADRSGSISISVWDEAGGFIQPGDILRLSKGYASLWKGCLTLYTGRSGELQKIGDFCMVFSEVPNFSDPNLDVLTQMNQINKPVKPDQQNIPQNGQTTGGPGNPFPQTIGSPASYSSSVSSHHPRDARDLPCGTERGQDRPHRVLLNRNPLCNVREGAGRAFGMRGHIRDPRQTPTWKK</sequence>
<gene>
    <name evidence="15" type="primary">LOC105893315</name>
</gene>
<feature type="compositionally biased region" description="Polar residues" evidence="13">
    <location>
        <begin position="128"/>
        <end position="141"/>
    </location>
</feature>
<evidence type="ECO:0000313" key="14">
    <source>
        <dbReference type="Proteomes" id="UP000515152"/>
    </source>
</evidence>
<dbReference type="GeneID" id="105893315"/>